<dbReference type="EMBL" id="FNUL01000023">
    <property type="protein sequence ID" value="SEG07413.1"/>
    <property type="molecule type" value="Genomic_DNA"/>
</dbReference>
<dbReference type="Proteomes" id="UP000236726">
    <property type="component" value="Unassembled WGS sequence"/>
</dbReference>
<evidence type="ECO:0000259" key="2">
    <source>
        <dbReference type="Pfam" id="PF00248"/>
    </source>
</evidence>
<keyword evidence="4" id="KW-1185">Reference proteome</keyword>
<dbReference type="InterPro" id="IPR050523">
    <property type="entry name" value="AKR_Detox_Biosynth"/>
</dbReference>
<feature type="domain" description="NADP-dependent oxidoreductase" evidence="2">
    <location>
        <begin position="8"/>
        <end position="296"/>
    </location>
</feature>
<evidence type="ECO:0000256" key="1">
    <source>
        <dbReference type="ARBA" id="ARBA00023002"/>
    </source>
</evidence>
<dbReference type="STRING" id="1410661.GCA_000702205_00090"/>
<dbReference type="Gene3D" id="3.20.20.100">
    <property type="entry name" value="NADP-dependent oxidoreductase domain"/>
    <property type="match status" value="1"/>
</dbReference>
<sequence length="313" mass="35370">MKETKLAKIALGAWAWGNDGTFGDELSINSLKLVFDRAMENGLNLWDTAYVYGMGTSEKTLGHFLKGLDKNSYVISDKFTPQAANYSSKTAVKDMLEIEYNNLGIDKMDIFWLHNTVDRIKWITEIAQYFEGDLDAPIIGVSNHNLSEIKEADKILKEHGLRLGAVQNHYSLINRSSEDSGILDFCRENDIYFFSYMVLEQGALSGKYNKSNPMPANSDRARIYNPVLDKLEIINEKLRVLSDKYDVSPAQIPVAWAIAKGTLPIIGVTKVEHVDDALKAMNISLSEDDIKDLEDLADSLNFNLVRMWEKKME</sequence>
<reference evidence="3 4" key="1">
    <citation type="submission" date="2016-10" db="EMBL/GenBank/DDBJ databases">
        <authorList>
            <person name="de Groot N.N."/>
        </authorList>
    </citation>
    <scope>NUCLEOTIDE SEQUENCE [LARGE SCALE GENOMIC DNA]</scope>
    <source>
        <strain evidence="3 4">D15d</strain>
    </source>
</reference>
<name>A0A1H5X707_9FIRM</name>
<dbReference type="SUPFAM" id="SSF51430">
    <property type="entry name" value="NAD(P)-linked oxidoreductase"/>
    <property type="match status" value="1"/>
</dbReference>
<proteinExistence type="predicted"/>
<dbReference type="GO" id="GO:0016491">
    <property type="term" value="F:oxidoreductase activity"/>
    <property type="evidence" value="ECO:0007669"/>
    <property type="project" value="UniProtKB-KW"/>
</dbReference>
<dbReference type="InterPro" id="IPR036812">
    <property type="entry name" value="NAD(P)_OxRdtase_dom_sf"/>
</dbReference>
<dbReference type="PANTHER" id="PTHR43364:SF4">
    <property type="entry name" value="NAD(P)-LINKED OXIDOREDUCTASE SUPERFAMILY PROTEIN"/>
    <property type="match status" value="1"/>
</dbReference>
<accession>A0A1H5X707</accession>
<evidence type="ECO:0000313" key="3">
    <source>
        <dbReference type="EMBL" id="SEG07413.1"/>
    </source>
</evidence>
<dbReference type="GO" id="GO:0005829">
    <property type="term" value="C:cytosol"/>
    <property type="evidence" value="ECO:0007669"/>
    <property type="project" value="TreeGrafter"/>
</dbReference>
<keyword evidence="1" id="KW-0560">Oxidoreductase</keyword>
<dbReference type="InterPro" id="IPR023210">
    <property type="entry name" value="NADP_OxRdtase_dom"/>
</dbReference>
<dbReference type="RefSeq" id="WP_103953536.1">
    <property type="nucleotide sequence ID" value="NZ_FNUL01000023.1"/>
</dbReference>
<dbReference type="Pfam" id="PF00248">
    <property type="entry name" value="Aldo_ket_red"/>
    <property type="match status" value="1"/>
</dbReference>
<organism evidence="3 4">
    <name type="scientific">Lachnospira multipara</name>
    <dbReference type="NCBI Taxonomy" id="28051"/>
    <lineage>
        <taxon>Bacteria</taxon>
        <taxon>Bacillati</taxon>
        <taxon>Bacillota</taxon>
        <taxon>Clostridia</taxon>
        <taxon>Lachnospirales</taxon>
        <taxon>Lachnospiraceae</taxon>
        <taxon>Lachnospira</taxon>
    </lineage>
</organism>
<dbReference type="PANTHER" id="PTHR43364">
    <property type="entry name" value="NADH-SPECIFIC METHYLGLYOXAL REDUCTASE-RELATED"/>
    <property type="match status" value="1"/>
</dbReference>
<dbReference type="AlphaFoldDB" id="A0A1H5X707"/>
<gene>
    <name evidence="3" type="ORF">SAMN05216537_1236</name>
</gene>
<evidence type="ECO:0000313" key="4">
    <source>
        <dbReference type="Proteomes" id="UP000236726"/>
    </source>
</evidence>
<protein>
    <submittedName>
        <fullName evidence="3">Predicted oxidoreductase</fullName>
    </submittedName>
</protein>